<dbReference type="EMBL" id="BMAT01014052">
    <property type="protein sequence ID" value="GFS25671.1"/>
    <property type="molecule type" value="Genomic_DNA"/>
</dbReference>
<reference evidence="1 2" key="1">
    <citation type="journal article" date="2021" name="Elife">
        <title>Chloroplast acquisition without the gene transfer in kleptoplastic sea slugs, Plakobranchus ocellatus.</title>
        <authorList>
            <person name="Maeda T."/>
            <person name="Takahashi S."/>
            <person name="Yoshida T."/>
            <person name="Shimamura S."/>
            <person name="Takaki Y."/>
            <person name="Nagai Y."/>
            <person name="Toyoda A."/>
            <person name="Suzuki Y."/>
            <person name="Arimoto A."/>
            <person name="Ishii H."/>
            <person name="Satoh N."/>
            <person name="Nishiyama T."/>
            <person name="Hasebe M."/>
            <person name="Maruyama T."/>
            <person name="Minagawa J."/>
            <person name="Obokata J."/>
            <person name="Shigenobu S."/>
        </authorList>
    </citation>
    <scope>NUCLEOTIDE SEQUENCE [LARGE SCALE GENOMIC DNA]</scope>
</reference>
<dbReference type="InterPro" id="IPR036397">
    <property type="entry name" value="RNaseH_sf"/>
</dbReference>
<protein>
    <submittedName>
        <fullName evidence="1">Transposase</fullName>
    </submittedName>
</protein>
<dbReference type="GO" id="GO:0003676">
    <property type="term" value="F:nucleic acid binding"/>
    <property type="evidence" value="ECO:0007669"/>
    <property type="project" value="InterPro"/>
</dbReference>
<comment type="caution">
    <text evidence="1">The sequence shown here is derived from an EMBL/GenBank/DDBJ whole genome shotgun (WGS) entry which is preliminary data.</text>
</comment>
<dbReference type="AlphaFoldDB" id="A0AAV4JYL4"/>
<evidence type="ECO:0000313" key="1">
    <source>
        <dbReference type="EMBL" id="GFS25671.1"/>
    </source>
</evidence>
<dbReference type="Pfam" id="PF01359">
    <property type="entry name" value="Transposase_1"/>
    <property type="match status" value="1"/>
</dbReference>
<organism evidence="1 2">
    <name type="scientific">Elysia marginata</name>
    <dbReference type="NCBI Taxonomy" id="1093978"/>
    <lineage>
        <taxon>Eukaryota</taxon>
        <taxon>Metazoa</taxon>
        <taxon>Spiralia</taxon>
        <taxon>Lophotrochozoa</taxon>
        <taxon>Mollusca</taxon>
        <taxon>Gastropoda</taxon>
        <taxon>Heterobranchia</taxon>
        <taxon>Euthyneura</taxon>
        <taxon>Panpulmonata</taxon>
        <taxon>Sacoglossa</taxon>
        <taxon>Placobranchoidea</taxon>
        <taxon>Plakobranchidae</taxon>
        <taxon>Elysia</taxon>
    </lineage>
</organism>
<dbReference type="Gene3D" id="3.30.420.10">
    <property type="entry name" value="Ribonuclease H-like superfamily/Ribonuclease H"/>
    <property type="match status" value="1"/>
</dbReference>
<name>A0AAV4JYL4_9GAST</name>
<keyword evidence="2" id="KW-1185">Reference proteome</keyword>
<gene>
    <name evidence="1" type="ORF">ElyMa_007032700</name>
</gene>
<dbReference type="Proteomes" id="UP000762676">
    <property type="component" value="Unassembled WGS sequence"/>
</dbReference>
<evidence type="ECO:0000313" key="2">
    <source>
        <dbReference type="Proteomes" id="UP000762676"/>
    </source>
</evidence>
<sequence length="92" mass="10618">MKYTHKSSPSPRKFKVVACARKVMLTVFWDSEGIVHIEFLTQRNTVNSERYISTLRKRSVSLSVCAPQGIQYCTTTTPGRTQVARLKRHYIK</sequence>
<dbReference type="InterPro" id="IPR001888">
    <property type="entry name" value="Transposase_1"/>
</dbReference>
<proteinExistence type="predicted"/>
<accession>A0AAV4JYL4</accession>